<dbReference type="OrthoDB" id="117483at2"/>
<organism evidence="1 2">
    <name type="scientific">Algoriphagus boseongensis</name>
    <dbReference type="NCBI Taxonomy" id="1442587"/>
    <lineage>
        <taxon>Bacteria</taxon>
        <taxon>Pseudomonadati</taxon>
        <taxon>Bacteroidota</taxon>
        <taxon>Cytophagia</taxon>
        <taxon>Cytophagales</taxon>
        <taxon>Cyclobacteriaceae</taxon>
        <taxon>Algoriphagus</taxon>
    </lineage>
</organism>
<dbReference type="Pfam" id="PF04978">
    <property type="entry name" value="MST"/>
    <property type="match status" value="1"/>
</dbReference>
<sequence>MKENKSNSRRDFLKSSTLLTSATLGMASIPLVTSASPLRADNRENVIGPRDGYSPQLGTLVSMLTWMRNVILMPVMDLDTEQLDYLLDEQSNSIGSMLLHLAATERFYQVHTLEGKAWGDWSKKDKDRFEVAMNLGEDARQKIKGNSLDFYLSTLEEVREISLTEFKKRDDEWLMKVDESWPWGPTNNYCKWFHVCEHESNHNGQFKYIRGRLPEQ</sequence>
<dbReference type="EMBL" id="SNYF01000007">
    <property type="protein sequence ID" value="TDQ16649.1"/>
    <property type="molecule type" value="Genomic_DNA"/>
</dbReference>
<dbReference type="RefSeq" id="WP_133556753.1">
    <property type="nucleotide sequence ID" value="NZ_SNYF01000007.1"/>
</dbReference>
<reference evidence="1 2" key="1">
    <citation type="submission" date="2019-03" db="EMBL/GenBank/DDBJ databases">
        <title>Genomic Encyclopedia of Type Strains, Phase III (KMG-III): the genomes of soil and plant-associated and newly described type strains.</title>
        <authorList>
            <person name="Whitman W."/>
        </authorList>
    </citation>
    <scope>NUCLEOTIDE SEQUENCE [LARGE SCALE GENOMIC DNA]</scope>
    <source>
        <strain evidence="1 2">CECT 8446</strain>
    </source>
</reference>
<dbReference type="SUPFAM" id="SSF109854">
    <property type="entry name" value="DinB/YfiT-like putative metalloenzymes"/>
    <property type="match status" value="1"/>
</dbReference>
<dbReference type="InterPro" id="IPR034660">
    <property type="entry name" value="DinB/YfiT-like"/>
</dbReference>
<dbReference type="InterPro" id="IPR006311">
    <property type="entry name" value="TAT_signal"/>
</dbReference>
<proteinExistence type="predicted"/>
<dbReference type="InterPro" id="IPR007061">
    <property type="entry name" value="MST-like"/>
</dbReference>
<evidence type="ECO:0000313" key="2">
    <source>
        <dbReference type="Proteomes" id="UP000294535"/>
    </source>
</evidence>
<dbReference type="Proteomes" id="UP000294535">
    <property type="component" value="Unassembled WGS sequence"/>
</dbReference>
<name>A0A4R6T5Q9_9BACT</name>
<accession>A0A4R6T5Q9</accession>
<dbReference type="PROSITE" id="PS51318">
    <property type="entry name" value="TAT"/>
    <property type="match status" value="1"/>
</dbReference>
<comment type="caution">
    <text evidence="1">The sequence shown here is derived from an EMBL/GenBank/DDBJ whole genome shotgun (WGS) entry which is preliminary data.</text>
</comment>
<dbReference type="Gene3D" id="1.20.120.450">
    <property type="entry name" value="dinb family like domain"/>
    <property type="match status" value="1"/>
</dbReference>
<evidence type="ECO:0000313" key="1">
    <source>
        <dbReference type="EMBL" id="TDQ16649.1"/>
    </source>
</evidence>
<dbReference type="AlphaFoldDB" id="A0A4R6T5Q9"/>
<gene>
    <name evidence="1" type="ORF">DFQ04_2771</name>
</gene>
<protein>
    <submittedName>
        <fullName evidence="1">Uncharacterized protein DUF664</fullName>
    </submittedName>
</protein>
<keyword evidence="2" id="KW-1185">Reference proteome</keyword>